<name>A0ABD0T9Y5_LOXSC</name>
<organism evidence="3 4">
    <name type="scientific">Loxostege sticticalis</name>
    <name type="common">Beet webworm moth</name>
    <dbReference type="NCBI Taxonomy" id="481309"/>
    <lineage>
        <taxon>Eukaryota</taxon>
        <taxon>Metazoa</taxon>
        <taxon>Ecdysozoa</taxon>
        <taxon>Arthropoda</taxon>
        <taxon>Hexapoda</taxon>
        <taxon>Insecta</taxon>
        <taxon>Pterygota</taxon>
        <taxon>Neoptera</taxon>
        <taxon>Endopterygota</taxon>
        <taxon>Lepidoptera</taxon>
        <taxon>Glossata</taxon>
        <taxon>Ditrysia</taxon>
        <taxon>Pyraloidea</taxon>
        <taxon>Crambidae</taxon>
        <taxon>Pyraustinae</taxon>
        <taxon>Loxostege</taxon>
    </lineage>
</organism>
<dbReference type="PANTHER" id="PTHR10264">
    <property type="entry name" value="BAND 7 PROTEIN-RELATED"/>
    <property type="match status" value="1"/>
</dbReference>
<dbReference type="InterPro" id="IPR001972">
    <property type="entry name" value="Stomatin_HflK_fam"/>
</dbReference>
<dbReference type="SMART" id="SM00244">
    <property type="entry name" value="PHB"/>
    <property type="match status" value="1"/>
</dbReference>
<comment type="caution">
    <text evidence="3">The sequence shown here is derived from an EMBL/GenBank/DDBJ whole genome shotgun (WGS) entry which is preliminary data.</text>
</comment>
<accession>A0ABD0T9Y5</accession>
<dbReference type="PRINTS" id="PR00721">
    <property type="entry name" value="STOMATIN"/>
</dbReference>
<gene>
    <name evidence="3" type="ORF">ABMA28_015484</name>
</gene>
<dbReference type="PANTHER" id="PTHR10264:SF19">
    <property type="entry name" value="AT06885P-RELATED"/>
    <property type="match status" value="1"/>
</dbReference>
<evidence type="ECO:0000313" key="3">
    <source>
        <dbReference type="EMBL" id="KAL0840194.1"/>
    </source>
</evidence>
<dbReference type="InterPro" id="IPR001107">
    <property type="entry name" value="Band_7"/>
</dbReference>
<dbReference type="AlphaFoldDB" id="A0ABD0T9Y5"/>
<feature type="domain" description="Band 7" evidence="2">
    <location>
        <begin position="11"/>
        <end position="165"/>
    </location>
</feature>
<dbReference type="Proteomes" id="UP001549921">
    <property type="component" value="Unassembled WGS sequence"/>
</dbReference>
<comment type="similarity">
    <text evidence="1">Belongs to the band 7/mec-2 family.</text>
</comment>
<sequence>MKYDVNIKDLVVKQYKRGIVMRYGKVRPDSPVGPGIVWVPPTDSIVLVDLRTQTFNLPAQEILTKDSVTVIVDAVVYFHVKTPMICFLHVQSYAEATKLIAVSLLRNILGQHTLAELLSDRLKISHDTRSEINKVIGDWGVEAERVDIKDVILPYELQKAMAAEAEGTRIGKAKIIEAEGEIQAAENLREASRIMMSNPQTMLLRYLQTLNFIAGQQKTSIIFPFPLELPEPGSMRHSKDGVTFRSNPCIWI</sequence>
<evidence type="ECO:0000256" key="1">
    <source>
        <dbReference type="ARBA" id="ARBA00008164"/>
    </source>
</evidence>
<dbReference type="InterPro" id="IPR036013">
    <property type="entry name" value="Band_7/SPFH_dom_sf"/>
</dbReference>
<evidence type="ECO:0000313" key="4">
    <source>
        <dbReference type="Proteomes" id="UP001549921"/>
    </source>
</evidence>
<proteinExistence type="inferred from homology"/>
<protein>
    <recommendedName>
        <fullName evidence="2">Band 7 domain-containing protein</fullName>
    </recommendedName>
</protein>
<dbReference type="Gene3D" id="6.10.250.2090">
    <property type="match status" value="1"/>
</dbReference>
<dbReference type="FunFam" id="3.30.479.30:FF:000004">
    <property type="entry name" value="Putative membrane protease family, stomatin"/>
    <property type="match status" value="1"/>
</dbReference>
<dbReference type="Gene3D" id="3.30.479.30">
    <property type="entry name" value="Band 7 domain"/>
    <property type="match status" value="1"/>
</dbReference>
<dbReference type="Pfam" id="PF01145">
    <property type="entry name" value="Band_7"/>
    <property type="match status" value="1"/>
</dbReference>
<dbReference type="GO" id="GO:0009898">
    <property type="term" value="C:cytoplasmic side of plasma membrane"/>
    <property type="evidence" value="ECO:0007669"/>
    <property type="project" value="UniProtKB-ARBA"/>
</dbReference>
<dbReference type="InterPro" id="IPR043202">
    <property type="entry name" value="Band-7_stomatin-like"/>
</dbReference>
<evidence type="ECO:0000259" key="2">
    <source>
        <dbReference type="SMART" id="SM00244"/>
    </source>
</evidence>
<dbReference type="EMBL" id="JBEDNZ010000007">
    <property type="protein sequence ID" value="KAL0840194.1"/>
    <property type="molecule type" value="Genomic_DNA"/>
</dbReference>
<dbReference type="SUPFAM" id="SSF117892">
    <property type="entry name" value="Band 7/SPFH domain"/>
    <property type="match status" value="1"/>
</dbReference>
<reference evidence="3 4" key="1">
    <citation type="submission" date="2024-06" db="EMBL/GenBank/DDBJ databases">
        <title>A chromosome-level genome assembly of beet webworm, Loxostege sticticalis.</title>
        <authorList>
            <person name="Zhang Y."/>
        </authorList>
    </citation>
    <scope>NUCLEOTIDE SEQUENCE [LARGE SCALE GENOMIC DNA]</scope>
    <source>
        <strain evidence="3">AQ028</strain>
        <tissue evidence="3">Male pupae</tissue>
    </source>
</reference>